<comment type="caution">
    <text evidence="2">The sequence shown here is derived from an EMBL/GenBank/DDBJ whole genome shotgun (WGS) entry which is preliminary data.</text>
</comment>
<gene>
    <name evidence="2" type="ORF">HA237_03520</name>
    <name evidence="3" type="ORF">J4224_00660</name>
</gene>
<dbReference type="EMBL" id="JAGVWF010000008">
    <property type="protein sequence ID" value="MBS3058919.1"/>
    <property type="molecule type" value="Genomic_DNA"/>
</dbReference>
<name>A0A7J4IUE9_9ARCH</name>
<dbReference type="AlphaFoldDB" id="A0A7J4IUE9"/>
<dbReference type="Proteomes" id="UP000683213">
    <property type="component" value="Unassembled WGS sequence"/>
</dbReference>
<evidence type="ECO:0000313" key="3">
    <source>
        <dbReference type="EMBL" id="MBS3058919.1"/>
    </source>
</evidence>
<sequence>MEKKQFYAIFLGLIMISSIYGFSFFLNQSGFGSAPNVPPEGQLPDAPNIQDTTALSFSASGIDANVVQIFPTMFITASTQEAEIAVLEREIINVEGIERVVNSFYRQPQQPSFASSLIFVAELQVESEKDPAEILQGLRQLPVFSGVQAFPIGLVSLPEKVTFRNDQLNLTQEHVFADPKTRAFLNIGAMPGDNLKISLEATIAGTTLRSVQAFEEINLTAAPLPREAGGSFTISEMKPALLFEGTMPLSDSIELQGLLREEVEAIEGVESAELDFAPAFPRIEVLFEESANVFEYDLNILLSDFNGVTSFDFDSEEKKAGIMYDGSVNYPEFKQELVSELNSLKFTVKEVVEPNVSFGGTATATSSGLQQTASALEALLNSKNASPVVWQSATINASSIMVDEEEFLVASGSFEARVLSSHSAGDSVTLTVFFQSARGSAENINAFEATETEE</sequence>
<proteinExistence type="predicted"/>
<evidence type="ECO:0000256" key="1">
    <source>
        <dbReference type="SAM" id="Phobius"/>
    </source>
</evidence>
<reference evidence="3" key="3">
    <citation type="submission" date="2021-05" db="EMBL/GenBank/DDBJ databases">
        <title>Protein family content uncovers lineage relationships and bacterial pathway maintenance mechanisms in DPANN archaea.</title>
        <authorList>
            <person name="Castelle C.J."/>
            <person name="Meheust R."/>
            <person name="Jaffe A.L."/>
            <person name="Seitz K."/>
            <person name="Gong X."/>
            <person name="Baker B.J."/>
            <person name="Banfield J.F."/>
        </authorList>
    </citation>
    <scope>NUCLEOTIDE SEQUENCE</scope>
    <source>
        <strain evidence="3">RIFCSPHIGHO2_01_FULL_GW2011_AR10_43_9</strain>
    </source>
</reference>
<keyword evidence="1" id="KW-0812">Transmembrane</keyword>
<organism evidence="2 4">
    <name type="scientific">Candidatus Iainarchaeum sp</name>
    <dbReference type="NCBI Taxonomy" id="3101447"/>
    <lineage>
        <taxon>Archaea</taxon>
        <taxon>Candidatus Iainarchaeota</taxon>
        <taxon>Candidatus Iainarchaeia</taxon>
        <taxon>Candidatus Iainarchaeales</taxon>
        <taxon>Candidatus Iainarchaeaceae</taxon>
        <taxon>Candidatus Iainarchaeum</taxon>
    </lineage>
</organism>
<reference evidence="3" key="2">
    <citation type="submission" date="2021-03" db="EMBL/GenBank/DDBJ databases">
        <authorList>
            <person name="Jaffe A."/>
        </authorList>
    </citation>
    <scope>NUCLEOTIDE SEQUENCE</scope>
    <source>
        <strain evidence="3">RIFCSPHIGHO2_01_FULL_GW2011_AR10_43_9</strain>
    </source>
</reference>
<dbReference type="Proteomes" id="UP000577419">
    <property type="component" value="Unassembled WGS sequence"/>
</dbReference>
<protein>
    <submittedName>
        <fullName evidence="2">Uncharacterized protein</fullName>
    </submittedName>
</protein>
<evidence type="ECO:0000313" key="2">
    <source>
        <dbReference type="EMBL" id="HIH08414.1"/>
    </source>
</evidence>
<reference evidence="2" key="1">
    <citation type="journal article" date="2020" name="bioRxiv">
        <title>A rank-normalized archaeal taxonomy based on genome phylogeny resolves widespread incomplete and uneven classifications.</title>
        <authorList>
            <person name="Rinke C."/>
            <person name="Chuvochina M."/>
            <person name="Mussig A.J."/>
            <person name="Chaumeil P.-A."/>
            <person name="Waite D.W."/>
            <person name="Whitman W.B."/>
            <person name="Parks D.H."/>
            <person name="Hugenholtz P."/>
        </authorList>
    </citation>
    <scope>NUCLEOTIDE SEQUENCE</scope>
    <source>
        <strain evidence="2">UBA10011</strain>
    </source>
</reference>
<keyword evidence="1" id="KW-1133">Transmembrane helix</keyword>
<dbReference type="EMBL" id="DUFG01000017">
    <property type="protein sequence ID" value="HIH08414.1"/>
    <property type="molecule type" value="Genomic_DNA"/>
</dbReference>
<feature type="transmembrane region" description="Helical" evidence="1">
    <location>
        <begin position="7"/>
        <end position="26"/>
    </location>
</feature>
<keyword evidence="1" id="KW-0472">Membrane</keyword>
<evidence type="ECO:0000313" key="4">
    <source>
        <dbReference type="Proteomes" id="UP000577419"/>
    </source>
</evidence>
<accession>A0A7J4IUE9</accession>